<dbReference type="SMART" id="SM00530">
    <property type="entry name" value="HTH_XRE"/>
    <property type="match status" value="1"/>
</dbReference>
<dbReference type="Pfam" id="PF00400">
    <property type="entry name" value="WD40"/>
    <property type="match status" value="6"/>
</dbReference>
<keyword evidence="8" id="KW-1185">Reference proteome</keyword>
<dbReference type="InterPro" id="IPR015943">
    <property type="entry name" value="WD40/YVTN_repeat-like_dom_sf"/>
</dbReference>
<name>A0ABV5MK83_9ACTN</name>
<keyword evidence="1 3" id="KW-0853">WD repeat</keyword>
<evidence type="ECO:0000256" key="5">
    <source>
        <dbReference type="SAM" id="Phobius"/>
    </source>
</evidence>
<dbReference type="InterPro" id="IPR011047">
    <property type="entry name" value="Quinoprotein_ADH-like_sf"/>
</dbReference>
<evidence type="ECO:0000259" key="6">
    <source>
        <dbReference type="PROSITE" id="PS50943"/>
    </source>
</evidence>
<dbReference type="InterPro" id="IPR050349">
    <property type="entry name" value="WD_LIS1/nudF_dynein_reg"/>
</dbReference>
<dbReference type="SUPFAM" id="SSF50998">
    <property type="entry name" value="Quinoprotein alcohol dehydrogenase-like"/>
    <property type="match status" value="1"/>
</dbReference>
<feature type="repeat" description="WD" evidence="3">
    <location>
        <begin position="1027"/>
        <end position="1068"/>
    </location>
</feature>
<protein>
    <submittedName>
        <fullName evidence="7">Helix-turn-helix domain-containing protein</fullName>
    </submittedName>
</protein>
<comment type="caution">
    <text evidence="7">The sequence shown here is derived from an EMBL/GenBank/DDBJ whole genome shotgun (WGS) entry which is preliminary data.</text>
</comment>
<reference evidence="7 8" key="1">
    <citation type="submission" date="2024-09" db="EMBL/GenBank/DDBJ databases">
        <authorList>
            <person name="Sun Q."/>
            <person name="Mori K."/>
        </authorList>
    </citation>
    <scope>NUCLEOTIDE SEQUENCE [LARGE SCALE GENOMIC DNA]</scope>
    <source>
        <strain evidence="7 8">JCM 3307</strain>
    </source>
</reference>
<dbReference type="SUPFAM" id="SSF47413">
    <property type="entry name" value="lambda repressor-like DNA-binding domains"/>
    <property type="match status" value="1"/>
</dbReference>
<evidence type="ECO:0000256" key="1">
    <source>
        <dbReference type="ARBA" id="ARBA00022574"/>
    </source>
</evidence>
<evidence type="ECO:0000256" key="3">
    <source>
        <dbReference type="PROSITE-ProRule" id="PRU00221"/>
    </source>
</evidence>
<dbReference type="SMART" id="SM00320">
    <property type="entry name" value="WD40"/>
    <property type="match status" value="12"/>
</dbReference>
<evidence type="ECO:0000313" key="7">
    <source>
        <dbReference type="EMBL" id="MFB9449271.1"/>
    </source>
</evidence>
<gene>
    <name evidence="7" type="ORF">ACFFTR_39865</name>
</gene>
<feature type="region of interest" description="Disordered" evidence="4">
    <location>
        <begin position="926"/>
        <end position="946"/>
    </location>
</feature>
<dbReference type="Proteomes" id="UP001589608">
    <property type="component" value="Unassembled WGS sequence"/>
</dbReference>
<dbReference type="InterPro" id="IPR019775">
    <property type="entry name" value="WD40_repeat_CS"/>
</dbReference>
<dbReference type="PROSITE" id="PS00678">
    <property type="entry name" value="WD_REPEATS_1"/>
    <property type="match status" value="2"/>
</dbReference>
<feature type="repeat" description="WD" evidence="3">
    <location>
        <begin position="982"/>
        <end position="1015"/>
    </location>
</feature>
<sequence>MNAATSDDPDHIHTRAEFAEALTRMREAAGLTIRDLAEATGLRHSTVGGYCSGRHLPSSGQTEVLVRVLRACGVDRADDLDRWVAAVGRARRAPGPRPVDAPAPFRGLESYQIADRDWFFGREDLTHTLVERVVAGTGLLFVVGASGSGKSSLLRAGLLASLTDMPSPPATVLLTPSAVPPAEVAAVLAGKPAVVVVDQFEEVFTDAAADGDALITALTEAAADMKVVLGMRADFYAHAAARPALVAALQHAQVLVGPLTEPQLRRVITEPAKRAQVDIEEGLVELIMRDLVPAETGTLPLLSHVLRTAWLRGHRRRLTIADYRDSGGLRGAVAQSAEEVFAKLDPLHQRLARRLFVQLVHAPEGMAETRRQVHLDDLRTGVDPDDEARDAVLDRFIEARLVTSDANGVRITHEALVQAWPRLCEWIEADRAGLRVYHRLRDAARSWHDTGRTGDGLLRGTNLEMAREWSANPARAADLNRTERAFLDASVALDAAERRTAHRRARVQARLLVAMAILLVISAASAVFAFGQRRIADDVRDTAVSRQVAGDADRLRATDPALARQLALAAYRVSPTPEARSTLYGLTADPAVARFRASQGTVAVTTEPAARLVVTGDNVGGIRLWHVTAGGALTAGASATALDGSIFTLAASHDGRLLAVGGKAGVVTLWRLGAALQRLATIPVDAATVFSLALSPDGRTLVAATAGRGLRRWSIGDPAHPEVLADLPANPAGDVHAVMYAADGRLLAGTPEHTVRVWRADATAVDGLDLTGPTGQVNGIAADAATGAVAVASSDRAVYLWPPGRALVTLRGFTSFANAVRFSPDGALIAATSADGSARFWTVAGGREVRNLPHPGPVTDLAYLGPDMVLTAAADGYARTWALPGAVIGPTSNQVFTVMFDTTGRLAVNAESTTAGAGEVTLWDTHDSAHPRSAGPPLHADGLSGSSAVSRSGRLLAAGAADGSTTLWDTHDPAAPRRFGLLTGPTEQIEAVAFSPDERQLAIGGDDHRVWLWDVARPDAPRLRATLEQPTNLVLNLAFSPSGELLGAASADRQLYLWDVRGAGPVHLDSVTTVSGTYAYALAFSPDGGTIAIGSADKTVRLFDARDPARPRAVGSALTGPTNYVYAVAFSPDGRTLAAGSTDGTVRLWTRGRGDTFTRAATLAAHGAVFTVAFSPDGRMVAAGTGEAQVWLWQVTDPGARAALCGAVGDTITLPEWQQYLPATPFRKPC</sequence>
<dbReference type="RefSeq" id="WP_223103467.1">
    <property type="nucleotide sequence ID" value="NZ_CP061913.1"/>
</dbReference>
<accession>A0ABV5MK83</accession>
<evidence type="ECO:0000256" key="4">
    <source>
        <dbReference type="SAM" id="MobiDB-lite"/>
    </source>
</evidence>
<dbReference type="PROSITE" id="PS50294">
    <property type="entry name" value="WD_REPEATS_REGION"/>
    <property type="match status" value="4"/>
</dbReference>
<dbReference type="Gene3D" id="2.130.10.10">
    <property type="entry name" value="YVTN repeat-like/Quinoprotein amine dehydrogenase"/>
    <property type="match status" value="4"/>
</dbReference>
<dbReference type="InterPro" id="IPR027417">
    <property type="entry name" value="P-loop_NTPase"/>
</dbReference>
<dbReference type="InterPro" id="IPR001680">
    <property type="entry name" value="WD40_rpt"/>
</dbReference>
<dbReference type="CDD" id="cd00200">
    <property type="entry name" value="WD40"/>
    <property type="match status" value="1"/>
</dbReference>
<feature type="repeat" description="WD" evidence="3">
    <location>
        <begin position="810"/>
        <end position="851"/>
    </location>
</feature>
<evidence type="ECO:0000256" key="2">
    <source>
        <dbReference type="ARBA" id="ARBA00022737"/>
    </source>
</evidence>
<feature type="domain" description="HTH cro/C1-type" evidence="6">
    <location>
        <begin position="22"/>
        <end position="80"/>
    </location>
</feature>
<dbReference type="CDD" id="cd00093">
    <property type="entry name" value="HTH_XRE"/>
    <property type="match status" value="1"/>
</dbReference>
<dbReference type="InterPro" id="IPR049052">
    <property type="entry name" value="nSTAND1"/>
</dbReference>
<dbReference type="SUPFAM" id="SSF52540">
    <property type="entry name" value="P-loop containing nucleoside triphosphate hydrolases"/>
    <property type="match status" value="1"/>
</dbReference>
<dbReference type="Pfam" id="PF20703">
    <property type="entry name" value="nSTAND1"/>
    <property type="match status" value="1"/>
</dbReference>
<proteinExistence type="predicted"/>
<dbReference type="PANTHER" id="PTHR44129">
    <property type="entry name" value="WD REPEAT-CONTAINING PROTEIN POP1"/>
    <property type="match status" value="1"/>
</dbReference>
<evidence type="ECO:0000313" key="8">
    <source>
        <dbReference type="Proteomes" id="UP001589608"/>
    </source>
</evidence>
<organism evidence="7 8">
    <name type="scientific">Dactylosporangium vinaceum</name>
    <dbReference type="NCBI Taxonomy" id="53362"/>
    <lineage>
        <taxon>Bacteria</taxon>
        <taxon>Bacillati</taxon>
        <taxon>Actinomycetota</taxon>
        <taxon>Actinomycetes</taxon>
        <taxon>Micromonosporales</taxon>
        <taxon>Micromonosporaceae</taxon>
        <taxon>Dactylosporangium</taxon>
    </lineage>
</organism>
<dbReference type="Gene3D" id="1.10.260.40">
    <property type="entry name" value="lambda repressor-like DNA-binding domains"/>
    <property type="match status" value="1"/>
</dbReference>
<dbReference type="Pfam" id="PF13560">
    <property type="entry name" value="HTH_31"/>
    <property type="match status" value="1"/>
</dbReference>
<dbReference type="InterPro" id="IPR010982">
    <property type="entry name" value="Lambda_DNA-bd_dom_sf"/>
</dbReference>
<feature type="repeat" description="WD" evidence="3">
    <location>
        <begin position="1162"/>
        <end position="1195"/>
    </location>
</feature>
<dbReference type="PROSITE" id="PS50943">
    <property type="entry name" value="HTH_CROC1"/>
    <property type="match status" value="1"/>
</dbReference>
<dbReference type="EMBL" id="JBHMCA010000065">
    <property type="protein sequence ID" value="MFB9449271.1"/>
    <property type="molecule type" value="Genomic_DNA"/>
</dbReference>
<feature type="transmembrane region" description="Helical" evidence="5">
    <location>
        <begin position="511"/>
        <end position="531"/>
    </location>
</feature>
<dbReference type="InterPro" id="IPR001387">
    <property type="entry name" value="Cro/C1-type_HTH"/>
</dbReference>
<keyword evidence="5" id="KW-0812">Transmembrane</keyword>
<keyword evidence="2" id="KW-0677">Repeat</keyword>
<keyword evidence="5" id="KW-0472">Membrane</keyword>
<dbReference type="PROSITE" id="PS50082">
    <property type="entry name" value="WD_REPEATS_2"/>
    <property type="match status" value="6"/>
</dbReference>
<feature type="repeat" description="WD" evidence="3">
    <location>
        <begin position="1081"/>
        <end position="1113"/>
    </location>
</feature>
<keyword evidence="5" id="KW-1133">Transmembrane helix</keyword>
<feature type="repeat" description="WD" evidence="3">
    <location>
        <begin position="1118"/>
        <end position="1149"/>
    </location>
</feature>